<feature type="transmembrane region" description="Helical" evidence="1">
    <location>
        <begin position="65"/>
        <end position="84"/>
    </location>
</feature>
<dbReference type="OrthoDB" id="281398at2"/>
<keyword evidence="1" id="KW-0472">Membrane</keyword>
<feature type="transmembrane region" description="Helical" evidence="1">
    <location>
        <begin position="175"/>
        <end position="194"/>
    </location>
</feature>
<dbReference type="EMBL" id="CP036273">
    <property type="protein sequence ID" value="QDU19097.1"/>
    <property type="molecule type" value="Genomic_DNA"/>
</dbReference>
<dbReference type="KEGG" id="uli:ETAA1_10010"/>
<evidence type="ECO:0000313" key="3">
    <source>
        <dbReference type="EMBL" id="QDU19097.1"/>
    </source>
</evidence>
<proteinExistence type="predicted"/>
<dbReference type="InterPro" id="IPR046499">
    <property type="entry name" value="DUF6677"/>
</dbReference>
<organism evidence="3 4">
    <name type="scientific">Urbifossiella limnaea</name>
    <dbReference type="NCBI Taxonomy" id="2528023"/>
    <lineage>
        <taxon>Bacteria</taxon>
        <taxon>Pseudomonadati</taxon>
        <taxon>Planctomycetota</taxon>
        <taxon>Planctomycetia</taxon>
        <taxon>Gemmatales</taxon>
        <taxon>Gemmataceae</taxon>
        <taxon>Urbifossiella</taxon>
    </lineage>
</organism>
<accession>A0A517XNL1</accession>
<dbReference type="RefSeq" id="WP_145234833.1">
    <property type="nucleotide sequence ID" value="NZ_CP036273.1"/>
</dbReference>
<name>A0A517XNL1_9BACT</name>
<protein>
    <recommendedName>
        <fullName evidence="2">DUF6677 domain-containing protein</fullName>
    </recommendedName>
</protein>
<gene>
    <name evidence="3" type="ORF">ETAA1_10010</name>
</gene>
<reference evidence="3 4" key="1">
    <citation type="submission" date="2019-02" db="EMBL/GenBank/DDBJ databases">
        <title>Deep-cultivation of Planctomycetes and their phenomic and genomic characterization uncovers novel biology.</title>
        <authorList>
            <person name="Wiegand S."/>
            <person name="Jogler M."/>
            <person name="Boedeker C."/>
            <person name="Pinto D."/>
            <person name="Vollmers J."/>
            <person name="Rivas-Marin E."/>
            <person name="Kohn T."/>
            <person name="Peeters S.H."/>
            <person name="Heuer A."/>
            <person name="Rast P."/>
            <person name="Oberbeckmann S."/>
            <person name="Bunk B."/>
            <person name="Jeske O."/>
            <person name="Meyerdierks A."/>
            <person name="Storesund J.E."/>
            <person name="Kallscheuer N."/>
            <person name="Luecker S."/>
            <person name="Lage O.M."/>
            <person name="Pohl T."/>
            <person name="Merkel B.J."/>
            <person name="Hornburger P."/>
            <person name="Mueller R.-W."/>
            <person name="Bruemmer F."/>
            <person name="Labrenz M."/>
            <person name="Spormann A.M."/>
            <person name="Op den Camp H."/>
            <person name="Overmann J."/>
            <person name="Amann R."/>
            <person name="Jetten M.S.M."/>
            <person name="Mascher T."/>
            <person name="Medema M.H."/>
            <person name="Devos D.P."/>
            <person name="Kaster A.-K."/>
            <person name="Ovreas L."/>
            <person name="Rohde M."/>
            <person name="Galperin M.Y."/>
            <person name="Jogler C."/>
        </authorList>
    </citation>
    <scope>NUCLEOTIDE SEQUENCE [LARGE SCALE GENOMIC DNA]</scope>
    <source>
        <strain evidence="3 4">ETA_A1</strain>
    </source>
</reference>
<evidence type="ECO:0000313" key="4">
    <source>
        <dbReference type="Proteomes" id="UP000319576"/>
    </source>
</evidence>
<dbReference type="AlphaFoldDB" id="A0A517XNL1"/>
<keyword evidence="1" id="KW-1133">Transmembrane helix</keyword>
<sequence length="210" mass="22587">MASAPTDPPAAPADTGAAALPVVAPPPPVVSPAPEPVRLDFLAAGLSYLIPGLGQVYQGRLGKGLLFFGGLYVLFFYGMAMGQWKNVWLPDVTNAPPLVLAGMQLKGTASAVWYRPQFAAQFWIGAAAWPAVVQYAAYDPEKKEGPLFGTFQRAPTEDELNDLQRNGNKRWDLGWVYTVIAGVLNLLVIYDALAGPMFRDPPGKDEEVKG</sequence>
<evidence type="ECO:0000256" key="1">
    <source>
        <dbReference type="SAM" id="Phobius"/>
    </source>
</evidence>
<keyword evidence="1" id="KW-0812">Transmembrane</keyword>
<evidence type="ECO:0000259" key="2">
    <source>
        <dbReference type="Pfam" id="PF20382"/>
    </source>
</evidence>
<dbReference type="Proteomes" id="UP000319576">
    <property type="component" value="Chromosome"/>
</dbReference>
<keyword evidence="4" id="KW-1185">Reference proteome</keyword>
<dbReference type="Pfam" id="PF20382">
    <property type="entry name" value="DUF6677"/>
    <property type="match status" value="1"/>
</dbReference>
<feature type="domain" description="DUF6677" evidence="2">
    <location>
        <begin position="43"/>
        <end position="198"/>
    </location>
</feature>